<keyword evidence="3" id="KW-1185">Reference proteome</keyword>
<protein>
    <recommendedName>
        <fullName evidence="4">Glycosyltransferase RgtA/B/C/D-like domain-containing protein</fullName>
    </recommendedName>
</protein>
<proteinExistence type="predicted"/>
<feature type="transmembrane region" description="Helical" evidence="1">
    <location>
        <begin position="116"/>
        <end position="132"/>
    </location>
</feature>
<sequence length="483" mass="53359">MGTKKLRFAGDTTLLFIIVTLIALAIRYRTTGFIQNSLWAEDGLIFFNGANFDGIKSLIEPYAGYLHIYPRLIALIAALFTPSTTPYIFFTGWFISILLIRWTIKTSLDDSKNSQKLAFLIPLTLLFMPHSGETFLSLTNAQWWLAISLAIMACTPDKFGVKTIPLVLLLSLTGPFCVLFIPICLIRSVQTKRYSVVAAMLIGAIVQAACLLANPRPSNPAGWDMDHWADLSMRLFLFGKPNTFTCIAAIVFWLATIVAFRKADARYKALLACAVIVFVPAIYAMKSSIENFSPYSDGSRYFVVPYALLAIANFIFMNKRRASTVACIALALIFASSQRLPHQDSRHFQYYAKLAQHEDTLIPILPRTSLIPGFVMQVNPSAPQKIAGSDYQMVDGSVVIAKNACQDNRGVAFAGTIDTPMPTRIQMVVKSGEKEAIEIRNYAAGEQRIQLATTKRPAAADVIIQVNEAIGSATISDAYFICL</sequence>
<evidence type="ECO:0008006" key="4">
    <source>
        <dbReference type="Google" id="ProtNLM"/>
    </source>
</evidence>
<feature type="transmembrane region" description="Helical" evidence="1">
    <location>
        <begin position="235"/>
        <end position="260"/>
    </location>
</feature>
<evidence type="ECO:0000256" key="1">
    <source>
        <dbReference type="SAM" id="Phobius"/>
    </source>
</evidence>
<reference evidence="2 3" key="1">
    <citation type="submission" date="2022-02" db="EMBL/GenBank/DDBJ databases">
        <title>Comparative genomics of the first Antarctic Pseudomonas spp. capable of biotransforming 2,4,6-Trinitrotoluene.</title>
        <authorList>
            <person name="Cabrera M.A."/>
            <person name="Marquez S.L."/>
            <person name="Perez-Donoso J.M."/>
        </authorList>
    </citation>
    <scope>NUCLEOTIDE SEQUENCE [LARGE SCALE GENOMIC DNA]</scope>
    <source>
        <strain evidence="2 3">TNT11</strain>
    </source>
</reference>
<evidence type="ECO:0000313" key="3">
    <source>
        <dbReference type="Proteomes" id="UP001317085"/>
    </source>
</evidence>
<keyword evidence="1" id="KW-0472">Membrane</keyword>
<name>A0ABT0ERL7_9PSED</name>
<comment type="caution">
    <text evidence="2">The sequence shown here is derived from an EMBL/GenBank/DDBJ whole genome shotgun (WGS) entry which is preliminary data.</text>
</comment>
<keyword evidence="1" id="KW-0812">Transmembrane</keyword>
<feature type="transmembrane region" description="Helical" evidence="1">
    <location>
        <begin position="267"/>
        <end position="286"/>
    </location>
</feature>
<feature type="transmembrane region" description="Helical" evidence="1">
    <location>
        <begin position="298"/>
        <end position="316"/>
    </location>
</feature>
<gene>
    <name evidence="2" type="ORF">L9Z73_29320</name>
</gene>
<dbReference type="EMBL" id="JAKNRV010000562">
    <property type="protein sequence ID" value="MCK1788264.1"/>
    <property type="molecule type" value="Genomic_DNA"/>
</dbReference>
<dbReference type="RefSeq" id="WP_247408373.1">
    <property type="nucleotide sequence ID" value="NZ_JAKNRV010000562.1"/>
</dbReference>
<evidence type="ECO:0000313" key="2">
    <source>
        <dbReference type="EMBL" id="MCK1788264.1"/>
    </source>
</evidence>
<feature type="transmembrane region" description="Helical" evidence="1">
    <location>
        <begin position="166"/>
        <end position="187"/>
    </location>
</feature>
<keyword evidence="1" id="KW-1133">Transmembrane helix</keyword>
<feature type="transmembrane region" description="Helical" evidence="1">
    <location>
        <begin position="6"/>
        <end position="26"/>
    </location>
</feature>
<feature type="transmembrane region" description="Helical" evidence="1">
    <location>
        <begin position="194"/>
        <end position="215"/>
    </location>
</feature>
<accession>A0ABT0ERL7</accession>
<organism evidence="2 3">
    <name type="scientific">Pseudomonas emilianonis</name>
    <dbReference type="NCBI Taxonomy" id="2915812"/>
    <lineage>
        <taxon>Bacteria</taxon>
        <taxon>Pseudomonadati</taxon>
        <taxon>Pseudomonadota</taxon>
        <taxon>Gammaproteobacteria</taxon>
        <taxon>Pseudomonadales</taxon>
        <taxon>Pseudomonadaceae</taxon>
        <taxon>Pseudomonas</taxon>
    </lineage>
</organism>
<dbReference type="Proteomes" id="UP001317085">
    <property type="component" value="Unassembled WGS sequence"/>
</dbReference>